<dbReference type="EMBL" id="KN822056">
    <property type="protein sequence ID" value="KIM61018.1"/>
    <property type="molecule type" value="Genomic_DNA"/>
</dbReference>
<sequence>MGQKERGNLKKVVPRVQPPCPPVIHPVFKRVDVKRRLLLCSRGHLVDAGCLSSPASTDFECGVGEGAGSGVQRTLEGGTERELGAITRRRL</sequence>
<feature type="region of interest" description="Disordered" evidence="1">
    <location>
        <begin position="68"/>
        <end position="91"/>
    </location>
</feature>
<reference evidence="3" key="2">
    <citation type="submission" date="2015-01" db="EMBL/GenBank/DDBJ databases">
        <title>Evolutionary Origins and Diversification of the Mycorrhizal Mutualists.</title>
        <authorList>
            <consortium name="DOE Joint Genome Institute"/>
            <consortium name="Mycorrhizal Genomics Consortium"/>
            <person name="Kohler A."/>
            <person name="Kuo A."/>
            <person name="Nagy L.G."/>
            <person name="Floudas D."/>
            <person name="Copeland A."/>
            <person name="Barry K.W."/>
            <person name="Cichocki N."/>
            <person name="Veneault-Fourrey C."/>
            <person name="LaButti K."/>
            <person name="Lindquist E.A."/>
            <person name="Lipzen A."/>
            <person name="Lundell T."/>
            <person name="Morin E."/>
            <person name="Murat C."/>
            <person name="Riley R."/>
            <person name="Ohm R."/>
            <person name="Sun H."/>
            <person name="Tunlid A."/>
            <person name="Henrissat B."/>
            <person name="Grigoriev I.V."/>
            <person name="Hibbett D.S."/>
            <person name="Martin F."/>
        </authorList>
    </citation>
    <scope>NUCLEOTIDE SEQUENCE [LARGE SCALE GENOMIC DNA]</scope>
    <source>
        <strain evidence="3">Foug A</strain>
    </source>
</reference>
<proteinExistence type="predicted"/>
<accession>A0A0C2ZH83</accession>
<dbReference type="InParanoid" id="A0A0C2ZH83"/>
<name>A0A0C2ZH83_9AGAM</name>
<evidence type="ECO:0000313" key="2">
    <source>
        <dbReference type="EMBL" id="KIM61018.1"/>
    </source>
</evidence>
<gene>
    <name evidence="2" type="ORF">SCLCIDRAFT_919832</name>
</gene>
<protein>
    <submittedName>
        <fullName evidence="2">Uncharacterized protein</fullName>
    </submittedName>
</protein>
<evidence type="ECO:0000256" key="1">
    <source>
        <dbReference type="SAM" id="MobiDB-lite"/>
    </source>
</evidence>
<dbReference type="AlphaFoldDB" id="A0A0C2ZH83"/>
<dbReference type="Proteomes" id="UP000053989">
    <property type="component" value="Unassembled WGS sequence"/>
</dbReference>
<keyword evidence="3" id="KW-1185">Reference proteome</keyword>
<organism evidence="2 3">
    <name type="scientific">Scleroderma citrinum Foug A</name>
    <dbReference type="NCBI Taxonomy" id="1036808"/>
    <lineage>
        <taxon>Eukaryota</taxon>
        <taxon>Fungi</taxon>
        <taxon>Dikarya</taxon>
        <taxon>Basidiomycota</taxon>
        <taxon>Agaricomycotina</taxon>
        <taxon>Agaricomycetes</taxon>
        <taxon>Agaricomycetidae</taxon>
        <taxon>Boletales</taxon>
        <taxon>Sclerodermatineae</taxon>
        <taxon>Sclerodermataceae</taxon>
        <taxon>Scleroderma</taxon>
    </lineage>
</organism>
<reference evidence="2 3" key="1">
    <citation type="submission" date="2014-04" db="EMBL/GenBank/DDBJ databases">
        <authorList>
            <consortium name="DOE Joint Genome Institute"/>
            <person name="Kuo A."/>
            <person name="Kohler A."/>
            <person name="Nagy L.G."/>
            <person name="Floudas D."/>
            <person name="Copeland A."/>
            <person name="Barry K.W."/>
            <person name="Cichocki N."/>
            <person name="Veneault-Fourrey C."/>
            <person name="LaButti K."/>
            <person name="Lindquist E.A."/>
            <person name="Lipzen A."/>
            <person name="Lundell T."/>
            <person name="Morin E."/>
            <person name="Murat C."/>
            <person name="Sun H."/>
            <person name="Tunlid A."/>
            <person name="Henrissat B."/>
            <person name="Grigoriev I.V."/>
            <person name="Hibbett D.S."/>
            <person name="Martin F."/>
            <person name="Nordberg H.P."/>
            <person name="Cantor M.N."/>
            <person name="Hua S.X."/>
        </authorList>
    </citation>
    <scope>NUCLEOTIDE SEQUENCE [LARGE SCALE GENOMIC DNA]</scope>
    <source>
        <strain evidence="2 3">Foug A</strain>
    </source>
</reference>
<dbReference type="HOGENOM" id="CLU_2428364_0_0_1"/>
<evidence type="ECO:0000313" key="3">
    <source>
        <dbReference type="Proteomes" id="UP000053989"/>
    </source>
</evidence>